<dbReference type="OrthoDB" id="2355718at2"/>
<dbReference type="EMBL" id="JJRY01000006">
    <property type="protein sequence ID" value="KEF38729.1"/>
    <property type="molecule type" value="Genomic_DNA"/>
</dbReference>
<dbReference type="AlphaFoldDB" id="A0A072NM46"/>
<evidence type="ECO:0000313" key="3">
    <source>
        <dbReference type="Proteomes" id="UP000027936"/>
    </source>
</evidence>
<dbReference type="RefSeq" id="WP_035195250.1">
    <property type="nucleotide sequence ID" value="NZ_JJRY01000006.1"/>
</dbReference>
<dbReference type="Proteomes" id="UP000027936">
    <property type="component" value="Unassembled WGS sequence"/>
</dbReference>
<protein>
    <recommendedName>
        <fullName evidence="4">DUF2759 domain-containing protein</fullName>
    </recommendedName>
</protein>
<dbReference type="PATRIC" id="fig|1348973.3.peg.1890"/>
<name>A0A072NM46_SCHAZ</name>
<organism evidence="2 3">
    <name type="scientific">Schinkia azotoformans MEV2011</name>
    <dbReference type="NCBI Taxonomy" id="1348973"/>
    <lineage>
        <taxon>Bacteria</taxon>
        <taxon>Bacillati</taxon>
        <taxon>Bacillota</taxon>
        <taxon>Bacilli</taxon>
        <taxon>Bacillales</taxon>
        <taxon>Bacillaceae</taxon>
        <taxon>Calidifontibacillus/Schinkia group</taxon>
        <taxon>Schinkia</taxon>
    </lineage>
</organism>
<keyword evidence="1" id="KW-1133">Transmembrane helix</keyword>
<reference evidence="2 3" key="1">
    <citation type="submission" date="2014-04" db="EMBL/GenBank/DDBJ databases">
        <title>Draft genome sequence of Bacillus azotoformans MEV2011, a (co-) denitrifying strain unable to grow in the presence of oxygen.</title>
        <authorList>
            <person name="Nielsen M."/>
            <person name="Schreiber L."/>
            <person name="Finster K."/>
            <person name="Schramm A."/>
        </authorList>
    </citation>
    <scope>NUCLEOTIDE SEQUENCE [LARGE SCALE GENOMIC DNA]</scope>
    <source>
        <strain evidence="2 3">MEV2011</strain>
    </source>
</reference>
<sequence>MGLVIIFALVAVLCLAGTFRSLKQKAMLAVFFAGASTLVFGWFAVMTFIGILGGHGVPTAH</sequence>
<proteinExistence type="predicted"/>
<evidence type="ECO:0008006" key="4">
    <source>
        <dbReference type="Google" id="ProtNLM"/>
    </source>
</evidence>
<gene>
    <name evidence="2" type="ORF">M670_01940</name>
</gene>
<dbReference type="Pfam" id="PF10958">
    <property type="entry name" value="DUF2759"/>
    <property type="match status" value="1"/>
</dbReference>
<keyword evidence="1" id="KW-0472">Membrane</keyword>
<comment type="caution">
    <text evidence="2">The sequence shown here is derived from an EMBL/GenBank/DDBJ whole genome shotgun (WGS) entry which is preliminary data.</text>
</comment>
<feature type="transmembrane region" description="Helical" evidence="1">
    <location>
        <begin position="26"/>
        <end position="52"/>
    </location>
</feature>
<accession>A0A072NM46</accession>
<dbReference type="InterPro" id="IPR024490">
    <property type="entry name" value="DUF2759"/>
</dbReference>
<evidence type="ECO:0000313" key="2">
    <source>
        <dbReference type="EMBL" id="KEF38729.1"/>
    </source>
</evidence>
<keyword evidence="1" id="KW-0812">Transmembrane</keyword>
<evidence type="ECO:0000256" key="1">
    <source>
        <dbReference type="SAM" id="Phobius"/>
    </source>
</evidence>